<feature type="compositionally biased region" description="Low complexity" evidence="1">
    <location>
        <begin position="124"/>
        <end position="141"/>
    </location>
</feature>
<protein>
    <submittedName>
        <fullName evidence="2">Uncharacterized protein</fullName>
    </submittedName>
</protein>
<evidence type="ECO:0000256" key="1">
    <source>
        <dbReference type="SAM" id="MobiDB-lite"/>
    </source>
</evidence>
<feature type="region of interest" description="Disordered" evidence="1">
    <location>
        <begin position="1"/>
        <end position="159"/>
    </location>
</feature>
<keyword evidence="3" id="KW-1185">Reference proteome</keyword>
<accession>M2QMQ7</accession>
<name>M2QMQ7_CERS8</name>
<sequence length="279" mass="29638">MPPRAKRQTPEPLRVSDGFGRTRTSPTTPEGREHTPRWSSPLPVLTPSPPASPVQASEDVFMLPPSSPLSSPPASPARVSEDVLMLPQSSPLSSPPPSPSSLSLSHAHQSLSSPLSSPPPSPIRPLSNHAPAPADIIAIPIRNTEDSAHEEQEMSIADEEMSESDSIASSVAPSAGTPARAMTPPLRVDLQTALSIARDYSAEQNGGRPLVLIMAPPPNSQYIPPSRIDAHTVPPDYEPMAGPWPSAGRQRDCPACAQTCALDDDPSVMYYAIADIARW</sequence>
<evidence type="ECO:0000313" key="3">
    <source>
        <dbReference type="Proteomes" id="UP000016930"/>
    </source>
</evidence>
<dbReference type="EMBL" id="KB445806">
    <property type="protein sequence ID" value="EMD33425.1"/>
    <property type="molecule type" value="Genomic_DNA"/>
</dbReference>
<feature type="compositionally biased region" description="Basic and acidic residues" evidence="1">
    <location>
        <begin position="143"/>
        <end position="152"/>
    </location>
</feature>
<feature type="compositionally biased region" description="Pro residues" evidence="1">
    <location>
        <begin position="65"/>
        <end position="75"/>
    </location>
</feature>
<organism evidence="2 3">
    <name type="scientific">Ceriporiopsis subvermispora (strain B)</name>
    <name type="common">White-rot fungus</name>
    <name type="synonym">Gelatoporia subvermispora</name>
    <dbReference type="NCBI Taxonomy" id="914234"/>
    <lineage>
        <taxon>Eukaryota</taxon>
        <taxon>Fungi</taxon>
        <taxon>Dikarya</taxon>
        <taxon>Basidiomycota</taxon>
        <taxon>Agaricomycotina</taxon>
        <taxon>Agaricomycetes</taxon>
        <taxon>Polyporales</taxon>
        <taxon>Gelatoporiaceae</taxon>
        <taxon>Gelatoporia</taxon>
    </lineage>
</organism>
<dbReference type="HOGENOM" id="CLU_997485_0_0_1"/>
<gene>
    <name evidence="2" type="ORF">CERSUDRAFT_118028</name>
</gene>
<evidence type="ECO:0000313" key="2">
    <source>
        <dbReference type="EMBL" id="EMD33425.1"/>
    </source>
</evidence>
<dbReference type="AlphaFoldDB" id="M2QMQ7"/>
<proteinExistence type="predicted"/>
<dbReference type="Proteomes" id="UP000016930">
    <property type="component" value="Unassembled WGS sequence"/>
</dbReference>
<reference evidence="2 3" key="1">
    <citation type="journal article" date="2012" name="Proc. Natl. Acad. Sci. U.S.A.">
        <title>Comparative genomics of Ceriporiopsis subvermispora and Phanerochaete chrysosporium provide insight into selective ligninolysis.</title>
        <authorList>
            <person name="Fernandez-Fueyo E."/>
            <person name="Ruiz-Duenas F.J."/>
            <person name="Ferreira P."/>
            <person name="Floudas D."/>
            <person name="Hibbett D.S."/>
            <person name="Canessa P."/>
            <person name="Larrondo L.F."/>
            <person name="James T.Y."/>
            <person name="Seelenfreund D."/>
            <person name="Lobos S."/>
            <person name="Polanco R."/>
            <person name="Tello M."/>
            <person name="Honda Y."/>
            <person name="Watanabe T."/>
            <person name="Watanabe T."/>
            <person name="Ryu J.S."/>
            <person name="Kubicek C.P."/>
            <person name="Schmoll M."/>
            <person name="Gaskell J."/>
            <person name="Hammel K.E."/>
            <person name="St John F.J."/>
            <person name="Vanden Wymelenberg A."/>
            <person name="Sabat G."/>
            <person name="Splinter BonDurant S."/>
            <person name="Syed K."/>
            <person name="Yadav J.S."/>
            <person name="Doddapaneni H."/>
            <person name="Subramanian V."/>
            <person name="Lavin J.L."/>
            <person name="Oguiza J.A."/>
            <person name="Perez G."/>
            <person name="Pisabarro A.G."/>
            <person name="Ramirez L."/>
            <person name="Santoyo F."/>
            <person name="Master E."/>
            <person name="Coutinho P.M."/>
            <person name="Henrissat B."/>
            <person name="Lombard V."/>
            <person name="Magnuson J.K."/>
            <person name="Kuees U."/>
            <person name="Hori C."/>
            <person name="Igarashi K."/>
            <person name="Samejima M."/>
            <person name="Held B.W."/>
            <person name="Barry K.W."/>
            <person name="LaButti K.M."/>
            <person name="Lapidus A."/>
            <person name="Lindquist E.A."/>
            <person name="Lucas S.M."/>
            <person name="Riley R."/>
            <person name="Salamov A.A."/>
            <person name="Hoffmeister D."/>
            <person name="Schwenk D."/>
            <person name="Hadar Y."/>
            <person name="Yarden O."/>
            <person name="de Vries R.P."/>
            <person name="Wiebenga A."/>
            <person name="Stenlid J."/>
            <person name="Eastwood D."/>
            <person name="Grigoriev I.V."/>
            <person name="Berka R.M."/>
            <person name="Blanchette R.A."/>
            <person name="Kersten P."/>
            <person name="Martinez A.T."/>
            <person name="Vicuna R."/>
            <person name="Cullen D."/>
        </authorList>
    </citation>
    <scope>NUCLEOTIDE SEQUENCE [LARGE SCALE GENOMIC DNA]</scope>
    <source>
        <strain evidence="2 3">B</strain>
    </source>
</reference>
<feature type="compositionally biased region" description="Low complexity" evidence="1">
    <location>
        <begin position="100"/>
        <end position="115"/>
    </location>
</feature>